<dbReference type="EMBL" id="CAUJNA010001012">
    <property type="protein sequence ID" value="CAJ1383392.1"/>
    <property type="molecule type" value="Genomic_DNA"/>
</dbReference>
<dbReference type="AlphaFoldDB" id="A0AA36I9U5"/>
<feature type="transmembrane region" description="Helical" evidence="6">
    <location>
        <begin position="347"/>
        <end position="368"/>
    </location>
</feature>
<evidence type="ECO:0000259" key="7">
    <source>
        <dbReference type="Pfam" id="PF00520"/>
    </source>
</evidence>
<dbReference type="InterPro" id="IPR043203">
    <property type="entry name" value="VGCC_Ca_Na"/>
</dbReference>
<keyword evidence="2 6" id="KW-0812">Transmembrane</keyword>
<evidence type="ECO:0000256" key="1">
    <source>
        <dbReference type="ARBA" id="ARBA00004141"/>
    </source>
</evidence>
<dbReference type="Pfam" id="PF00520">
    <property type="entry name" value="Ion_trans"/>
    <property type="match status" value="1"/>
</dbReference>
<keyword evidence="5 6" id="KW-0472">Membrane</keyword>
<dbReference type="InterPro" id="IPR011992">
    <property type="entry name" value="EF-hand-dom_pair"/>
</dbReference>
<dbReference type="InterPro" id="IPR005821">
    <property type="entry name" value="Ion_trans_dom"/>
</dbReference>
<dbReference type="Gene3D" id="1.20.120.350">
    <property type="entry name" value="Voltage-gated potassium channels. Chain C"/>
    <property type="match status" value="1"/>
</dbReference>
<dbReference type="SUPFAM" id="SSF47473">
    <property type="entry name" value="EF-hand"/>
    <property type="match status" value="1"/>
</dbReference>
<name>A0AA36I9U5_9DINO</name>
<evidence type="ECO:0000256" key="6">
    <source>
        <dbReference type="SAM" id="Phobius"/>
    </source>
</evidence>
<keyword evidence="9" id="KW-1185">Reference proteome</keyword>
<evidence type="ECO:0000313" key="8">
    <source>
        <dbReference type="EMBL" id="CAJ1383392.1"/>
    </source>
</evidence>
<keyword evidence="4 6" id="KW-1133">Transmembrane helix</keyword>
<feature type="transmembrane region" description="Helical" evidence="6">
    <location>
        <begin position="281"/>
        <end position="299"/>
    </location>
</feature>
<gene>
    <name evidence="8" type="ORF">EVOR1521_LOCUS10524</name>
</gene>
<feature type="domain" description="Ion transport" evidence="7">
    <location>
        <begin position="159"/>
        <end position="405"/>
    </location>
</feature>
<comment type="subcellular location">
    <subcellularLocation>
        <location evidence="1">Membrane</location>
        <topology evidence="1">Multi-pass membrane protein</topology>
    </subcellularLocation>
</comment>
<dbReference type="Gene3D" id="1.10.287.70">
    <property type="match status" value="1"/>
</dbReference>
<accession>A0AA36I9U5</accession>
<protein>
    <recommendedName>
        <fullName evidence="7">Ion transport domain-containing protein</fullName>
    </recommendedName>
</protein>
<feature type="transmembrane region" description="Helical" evidence="6">
    <location>
        <begin position="160"/>
        <end position="180"/>
    </location>
</feature>
<dbReference type="PROSITE" id="PS00018">
    <property type="entry name" value="EF_HAND_1"/>
    <property type="match status" value="1"/>
</dbReference>
<dbReference type="Gene3D" id="1.10.238.10">
    <property type="entry name" value="EF-hand"/>
    <property type="match status" value="1"/>
</dbReference>
<dbReference type="GO" id="GO:0005248">
    <property type="term" value="F:voltage-gated sodium channel activity"/>
    <property type="evidence" value="ECO:0007669"/>
    <property type="project" value="TreeGrafter"/>
</dbReference>
<feature type="transmembrane region" description="Helical" evidence="6">
    <location>
        <begin position="192"/>
        <end position="214"/>
    </location>
</feature>
<feature type="transmembrane region" description="Helical" evidence="6">
    <location>
        <begin position="226"/>
        <end position="248"/>
    </location>
</feature>
<evidence type="ECO:0000256" key="5">
    <source>
        <dbReference type="ARBA" id="ARBA00023136"/>
    </source>
</evidence>
<feature type="transmembrane region" description="Helical" evidence="6">
    <location>
        <begin position="380"/>
        <end position="405"/>
    </location>
</feature>
<evidence type="ECO:0000256" key="4">
    <source>
        <dbReference type="ARBA" id="ARBA00022989"/>
    </source>
</evidence>
<dbReference type="PANTHER" id="PTHR10037">
    <property type="entry name" value="VOLTAGE-GATED CATION CHANNEL CALCIUM AND SODIUM"/>
    <property type="match status" value="1"/>
</dbReference>
<feature type="transmembrane region" description="Helical" evidence="6">
    <location>
        <begin position="306"/>
        <end position="327"/>
    </location>
</feature>
<reference evidence="8" key="1">
    <citation type="submission" date="2023-08" db="EMBL/GenBank/DDBJ databases">
        <authorList>
            <person name="Chen Y."/>
            <person name="Shah S."/>
            <person name="Dougan E. K."/>
            <person name="Thang M."/>
            <person name="Chan C."/>
        </authorList>
    </citation>
    <scope>NUCLEOTIDE SEQUENCE</scope>
</reference>
<evidence type="ECO:0000313" key="9">
    <source>
        <dbReference type="Proteomes" id="UP001178507"/>
    </source>
</evidence>
<proteinExistence type="predicted"/>
<dbReference type="InterPro" id="IPR027359">
    <property type="entry name" value="Volt_channel_dom_sf"/>
</dbReference>
<dbReference type="InterPro" id="IPR018247">
    <property type="entry name" value="EF_Hand_1_Ca_BS"/>
</dbReference>
<evidence type="ECO:0000256" key="2">
    <source>
        <dbReference type="ARBA" id="ARBA00022692"/>
    </source>
</evidence>
<dbReference type="SUPFAM" id="SSF81324">
    <property type="entry name" value="Voltage-gated potassium channels"/>
    <property type="match status" value="1"/>
</dbReference>
<dbReference type="Proteomes" id="UP001178507">
    <property type="component" value="Unassembled WGS sequence"/>
</dbReference>
<sequence length="571" mass="63592">MDGPHIGLAMDEEPIKLNASTSPKPGNMLRGAEDVGLVILQCDEILRRLDFHAELLEKALLRHPAHPPRICEKLEKQAAEVPTPTAHSAQSPVAKLPGRRPSCTPSMQLFTTFTQADLALRQRAAEVDGSVARQAFADASVSEMKDVPETRLQRWVRNPAFDTFFALVVLANSIFVAFQVQESIANSQESTAMTVTQICFTALFTVELLVRFAAFGLAVLCSEDRWWILLDIVIVTSSLFEVTLGLAMSGSSQQVSNVSSLKSIRIIRVTRILKTLRLVRVFRFIMALRTLVTSIVYTLRSLFWAMALLLLIVYVFAVLLAEAVSGYVQDPSNPALPDVEAAAVEKYYRSLFHTMLSLFMSISGGVSWQEVLAPLEYISSMWVMVFLFYVAFTYFAVLNVVTGVFCQSAIDSAQNDHANVVQSMLANKEAHVEKIRALFSQLGADKTGIITYAMFEEGLRSPPVIEYFETLGLDVWDAWSFFKLLDLDAGGSVEIEEFFKGCLRLRGQARGVDVGKLLHDQRWLIKAQGRFQTYVEAKVDEITEQLSELSGMPYKPFIRGMSPVDADDSKL</sequence>
<dbReference type="PANTHER" id="PTHR10037:SF62">
    <property type="entry name" value="SODIUM CHANNEL PROTEIN 60E"/>
    <property type="match status" value="1"/>
</dbReference>
<comment type="caution">
    <text evidence="8">The sequence shown here is derived from an EMBL/GenBank/DDBJ whole genome shotgun (WGS) entry which is preliminary data.</text>
</comment>
<organism evidence="8 9">
    <name type="scientific">Effrenium voratum</name>
    <dbReference type="NCBI Taxonomy" id="2562239"/>
    <lineage>
        <taxon>Eukaryota</taxon>
        <taxon>Sar</taxon>
        <taxon>Alveolata</taxon>
        <taxon>Dinophyceae</taxon>
        <taxon>Suessiales</taxon>
        <taxon>Symbiodiniaceae</taxon>
        <taxon>Effrenium</taxon>
    </lineage>
</organism>
<keyword evidence="3" id="KW-0106">Calcium</keyword>
<dbReference type="GO" id="GO:0001518">
    <property type="term" value="C:voltage-gated sodium channel complex"/>
    <property type="evidence" value="ECO:0007669"/>
    <property type="project" value="TreeGrafter"/>
</dbReference>
<evidence type="ECO:0000256" key="3">
    <source>
        <dbReference type="ARBA" id="ARBA00022837"/>
    </source>
</evidence>